<dbReference type="PROSITE" id="PS51257">
    <property type="entry name" value="PROKAR_LIPOPROTEIN"/>
    <property type="match status" value="1"/>
</dbReference>
<dbReference type="EMBL" id="BMXB01000027">
    <property type="protein sequence ID" value="GHA51335.1"/>
    <property type="molecule type" value="Genomic_DNA"/>
</dbReference>
<protein>
    <recommendedName>
        <fullName evidence="3">DUF4374 domain-containing protein</fullName>
    </recommendedName>
</protein>
<accession>A0A918SML0</accession>
<dbReference type="Proteomes" id="UP000610456">
    <property type="component" value="Unassembled WGS sequence"/>
</dbReference>
<organism evidence="1 2">
    <name type="scientific">Salinimicrobium marinum</name>
    <dbReference type="NCBI Taxonomy" id="680283"/>
    <lineage>
        <taxon>Bacteria</taxon>
        <taxon>Pseudomonadati</taxon>
        <taxon>Bacteroidota</taxon>
        <taxon>Flavobacteriia</taxon>
        <taxon>Flavobacteriales</taxon>
        <taxon>Flavobacteriaceae</taxon>
        <taxon>Salinimicrobium</taxon>
    </lineage>
</organism>
<name>A0A918SML0_9FLAO</name>
<dbReference type="AlphaFoldDB" id="A0A918SML0"/>
<dbReference type="RefSeq" id="WP_189606351.1">
    <property type="nucleotide sequence ID" value="NZ_BMXB01000027.1"/>
</dbReference>
<evidence type="ECO:0000313" key="2">
    <source>
        <dbReference type="Proteomes" id="UP000610456"/>
    </source>
</evidence>
<gene>
    <name evidence="1" type="ORF">GCM10007103_34850</name>
</gene>
<comment type="caution">
    <text evidence="1">The sequence shown here is derived from an EMBL/GenBank/DDBJ whole genome shotgun (WGS) entry which is preliminary data.</text>
</comment>
<reference evidence="1" key="1">
    <citation type="journal article" date="2014" name="Int. J. Syst. Evol. Microbiol.">
        <title>Complete genome sequence of Corynebacterium casei LMG S-19264T (=DSM 44701T), isolated from a smear-ripened cheese.</title>
        <authorList>
            <consortium name="US DOE Joint Genome Institute (JGI-PGF)"/>
            <person name="Walter F."/>
            <person name="Albersmeier A."/>
            <person name="Kalinowski J."/>
            <person name="Ruckert C."/>
        </authorList>
    </citation>
    <scope>NUCLEOTIDE SEQUENCE</scope>
    <source>
        <strain evidence="1">KCTC 12719</strain>
    </source>
</reference>
<sequence>MKKHFLKFFAGAAVIGLTGLTASCSSDDTSTDDVDPLPETERWFTVAGAIMDETPGNGNGGTVIYSVAKENVQDPNYEIDVFNNGFQVRSQRTARLQSSVDGSTMFNIAYGGNIGGQFSKYMVNGGDDFEQVGGVVNISQYAGESPRWVKLFDGDKTGAAVSVSSPIVHTKTVGEGDDAEEVYDYTRGTATIVTLDMEEVLISNNNSFEIPLSEEEESQGYYIFRLDTPVLNAAGDKLIIGTWMGKTDPATGERDTNQYERLGSRAVVVDYPSLENPTVITSSVGFGDTSGYRSFNSFLSEDGNIYQATQRDPNGSHILRINQDNEYDDSYVFSLDDALGVTNSYIESWRYVGNGIAYVMYTHDGAAASNFNEGNQQSFLARVDLNSRTADVVDLPYEPDMYFFQYQGFVVDGDKVYVTVSPVGKDGNIYILDNLTGEVTKGAKLINEPGNHFIGIF</sequence>
<evidence type="ECO:0008006" key="3">
    <source>
        <dbReference type="Google" id="ProtNLM"/>
    </source>
</evidence>
<reference evidence="1" key="2">
    <citation type="submission" date="2020-09" db="EMBL/GenBank/DDBJ databases">
        <authorList>
            <person name="Sun Q."/>
            <person name="Kim S."/>
        </authorList>
    </citation>
    <scope>NUCLEOTIDE SEQUENCE</scope>
    <source>
        <strain evidence="1">KCTC 12719</strain>
    </source>
</reference>
<keyword evidence="2" id="KW-1185">Reference proteome</keyword>
<evidence type="ECO:0000313" key="1">
    <source>
        <dbReference type="EMBL" id="GHA51335.1"/>
    </source>
</evidence>
<proteinExistence type="predicted"/>